<dbReference type="InterPro" id="IPR001394">
    <property type="entry name" value="Peptidase_C19_UCH"/>
</dbReference>
<gene>
    <name evidence="4" type="ORF">V8G54_029356</name>
</gene>
<feature type="region of interest" description="Disordered" evidence="2">
    <location>
        <begin position="562"/>
        <end position="620"/>
    </location>
</feature>
<dbReference type="Gene3D" id="3.90.70.10">
    <property type="entry name" value="Cysteine proteinases"/>
    <property type="match status" value="2"/>
</dbReference>
<feature type="compositionally biased region" description="Basic and acidic residues" evidence="2">
    <location>
        <begin position="579"/>
        <end position="589"/>
    </location>
</feature>
<feature type="compositionally biased region" description="Polar residues" evidence="2">
    <location>
        <begin position="1096"/>
        <end position="1117"/>
    </location>
</feature>
<evidence type="ECO:0000259" key="3">
    <source>
        <dbReference type="PROSITE" id="PS50235"/>
    </source>
</evidence>
<feature type="compositionally biased region" description="Basic and acidic residues" evidence="2">
    <location>
        <begin position="608"/>
        <end position="620"/>
    </location>
</feature>
<dbReference type="SUPFAM" id="SSF54001">
    <property type="entry name" value="Cysteine proteinases"/>
    <property type="match status" value="1"/>
</dbReference>
<dbReference type="InterPro" id="IPR038765">
    <property type="entry name" value="Papain-like_cys_pep_sf"/>
</dbReference>
<dbReference type="CDD" id="cd02674">
    <property type="entry name" value="Peptidase_C19R"/>
    <property type="match status" value="1"/>
</dbReference>
<feature type="compositionally biased region" description="Basic and acidic residues" evidence="2">
    <location>
        <begin position="814"/>
        <end position="858"/>
    </location>
</feature>
<dbReference type="Proteomes" id="UP001374535">
    <property type="component" value="Chromosome 9"/>
</dbReference>
<feature type="region of interest" description="Disordered" evidence="2">
    <location>
        <begin position="757"/>
        <end position="858"/>
    </location>
</feature>
<dbReference type="GO" id="GO:0004843">
    <property type="term" value="F:cysteine-type deubiquitinase activity"/>
    <property type="evidence" value="ECO:0007669"/>
    <property type="project" value="InterPro"/>
</dbReference>
<evidence type="ECO:0000256" key="2">
    <source>
        <dbReference type="SAM" id="MobiDB-lite"/>
    </source>
</evidence>
<protein>
    <recommendedName>
        <fullName evidence="3">USP domain-containing protein</fullName>
    </recommendedName>
</protein>
<dbReference type="InterPro" id="IPR028889">
    <property type="entry name" value="USP"/>
</dbReference>
<feature type="region of interest" description="Disordered" evidence="2">
    <location>
        <begin position="1075"/>
        <end position="1117"/>
    </location>
</feature>
<dbReference type="PANTHER" id="PTHR21646:SF46">
    <property type="entry name" value="UBIQUITIN CARBOXYL-TERMINAL HYDROLASE"/>
    <property type="match status" value="1"/>
</dbReference>
<dbReference type="EMBL" id="CP144692">
    <property type="protein sequence ID" value="WVY97205.1"/>
    <property type="molecule type" value="Genomic_DNA"/>
</dbReference>
<organism evidence="4 5">
    <name type="scientific">Vigna mungo</name>
    <name type="common">Black gram</name>
    <name type="synonym">Phaseolus mungo</name>
    <dbReference type="NCBI Taxonomy" id="3915"/>
    <lineage>
        <taxon>Eukaryota</taxon>
        <taxon>Viridiplantae</taxon>
        <taxon>Streptophyta</taxon>
        <taxon>Embryophyta</taxon>
        <taxon>Tracheophyta</taxon>
        <taxon>Spermatophyta</taxon>
        <taxon>Magnoliopsida</taxon>
        <taxon>eudicotyledons</taxon>
        <taxon>Gunneridae</taxon>
        <taxon>Pentapetalae</taxon>
        <taxon>rosids</taxon>
        <taxon>fabids</taxon>
        <taxon>Fabales</taxon>
        <taxon>Fabaceae</taxon>
        <taxon>Papilionoideae</taxon>
        <taxon>50 kb inversion clade</taxon>
        <taxon>NPAAA clade</taxon>
        <taxon>indigoferoid/millettioid clade</taxon>
        <taxon>Phaseoleae</taxon>
        <taxon>Vigna</taxon>
    </lineage>
</organism>
<dbReference type="PANTHER" id="PTHR21646">
    <property type="entry name" value="UBIQUITIN CARBOXYL-TERMINAL HYDROLASE"/>
    <property type="match status" value="1"/>
</dbReference>
<dbReference type="InterPro" id="IPR050185">
    <property type="entry name" value="Ub_carboxyl-term_hydrolase"/>
</dbReference>
<dbReference type="Pfam" id="PF00443">
    <property type="entry name" value="UCH"/>
    <property type="match status" value="1"/>
</dbReference>
<dbReference type="InterPro" id="IPR018200">
    <property type="entry name" value="USP_CS"/>
</dbReference>
<keyword evidence="5" id="KW-1185">Reference proteome</keyword>
<feature type="region of interest" description="Disordered" evidence="2">
    <location>
        <begin position="947"/>
        <end position="1006"/>
    </location>
</feature>
<accession>A0AAQ3MU32</accession>
<proteinExistence type="inferred from homology"/>
<sequence>MEKCMTLIQHVIGCNKISVSQLSRYKGGPALPRKLISQGIGRKQYSVEVYPLSLKVTDARDNSSLIVKLSKKATIGELHELVCKIKQVEQKKACIWDYFNLNKHSPLTVSEQTLEEANLLMDHDILLEVLPDGDHSSHSGMDSMGNELALVPLEPSRSSVSIAGGPTMSNGHSTGSSFSLYQEISVSSSLTNMDDKHDIYKGERGGLAGLQNLGNTCFMNSAIQCLVHTPPLVEYFLQDYSDEINMENPLGMHGELALAFGDLLRKLWSSGRTAIPPRAFKSKLARFAPQFSGYNQHDSQELLAFLLDGLHEDLNRVKQKPYIEMKDSDGRPDEEVASECWKNHMARNDSLIVDVCQGQYKSTLVCPVCEKISITFDPFMYLSLPLPSTVSRTMVVTVFYCDGSGLPMPYTVTVLKHGSCRDLCQALGTSCCLKSDEMLLLAEVYDHRIYRYLDPAESLNSIKDDEHIVAYRIKSGASETKLEVIHQWADKKRYRREGEENRTVEDRVRDGRTGKQQGSILAVLALRSILGCVTIGPTCRIVKGGNCRIVKRGEKIGELGTIHEGIGDEGGGNTQGWKSEPDNQKKILMEARPMSTGRRRTSERKKRERDGGSHEEQPNWRKGAELPIFDGVDPLNWISKVDNFFELQGVSEEEKLRLAYISMEGSAGFWFRFWREHMGNRTWTGLKEAMVLRFGGRNQGLVFERRATSKQSGIVEEYNQPLNGKELLEPNGPNARGLSEPNSSRLLDQNVREWAEPKERGLAESNGRVLREPIGSGLTNLNVRGLPKPNDSGLTDSNVRGLPEPNGSELTDSNVRELSEANGRRLLDPNVREWAEPKERGPTESNRRGRPESTVRKLSEPNRLVLEGRMKVLVGRADGRINALERTKNSLKWWAIEKNRGLVVFDTPAEGREQCEVLKDIEDHFLKTYDSGKRVNKIPNEEWKTLEEVLPPPKPPDLNWRATTSEYRPYDKHEDEGKQGDQERKRYRREGEENRTVEDKIRDGRTGKQQGSILAVLVHDSSTAYRYFTKLFLGGERKLFGTPLVTYLAEDPQFGANIEASVRQLLAPLRRAYSSTKSHDGKENGFVSAGSDEQPIISNTHSESQSLTIGSKEQAGTSCGESSFQLVLTTESSEAIGKASFIKPSKLIRVFLDWTERENELYDSNYLKDLPEVHKTGFTSKKTRQEAISLFSCLEAFLTEEPLGPDDMWQATKKLDLWKLPEILVFHLKRFSYSRYLKNKLDTFVNFPIHNLDLTKYVKSKDGQSYVYDLYAISNHYGGLGGGHYTAYCKLIEDNKWCHFDDSLVTTVTEAEIKSSAAYVLADGWRDISGSYSVDHDGAFCWLMPGLYAFLAVSTKRSSCPE</sequence>
<dbReference type="Gene3D" id="3.10.20.90">
    <property type="entry name" value="Phosphatidylinositol 3-kinase Catalytic Subunit, Chain A, domain 1"/>
    <property type="match status" value="1"/>
</dbReference>
<dbReference type="PROSITE" id="PS00972">
    <property type="entry name" value="USP_1"/>
    <property type="match status" value="1"/>
</dbReference>
<reference evidence="4 5" key="1">
    <citation type="journal article" date="2023" name="Life. Sci Alliance">
        <title>Evolutionary insights into 3D genome organization and epigenetic landscape of Vigna mungo.</title>
        <authorList>
            <person name="Junaid A."/>
            <person name="Singh B."/>
            <person name="Bhatia S."/>
        </authorList>
    </citation>
    <scope>NUCLEOTIDE SEQUENCE [LARGE SCALE GENOMIC DNA]</scope>
    <source>
        <strain evidence="4">Urdbean</strain>
    </source>
</reference>
<name>A0AAQ3MU32_VIGMU</name>
<feature type="domain" description="USP" evidence="3">
    <location>
        <begin position="208"/>
        <end position="1326"/>
    </location>
</feature>
<feature type="region of interest" description="Disordered" evidence="2">
    <location>
        <begin position="724"/>
        <end position="744"/>
    </location>
</feature>
<feature type="compositionally biased region" description="Basic and acidic residues" evidence="2">
    <location>
        <begin position="968"/>
        <end position="1006"/>
    </location>
</feature>
<dbReference type="PROSITE" id="PS50235">
    <property type="entry name" value="USP_3"/>
    <property type="match status" value="1"/>
</dbReference>
<evidence type="ECO:0000313" key="5">
    <source>
        <dbReference type="Proteomes" id="UP001374535"/>
    </source>
</evidence>
<evidence type="ECO:0000313" key="4">
    <source>
        <dbReference type="EMBL" id="WVY97205.1"/>
    </source>
</evidence>
<feature type="compositionally biased region" description="Basic residues" evidence="2">
    <location>
        <begin position="597"/>
        <end position="607"/>
    </location>
</feature>
<dbReference type="GO" id="GO:0016579">
    <property type="term" value="P:protein deubiquitination"/>
    <property type="evidence" value="ECO:0007669"/>
    <property type="project" value="InterPro"/>
</dbReference>
<comment type="similarity">
    <text evidence="1">Belongs to the peptidase C19 family.</text>
</comment>
<evidence type="ECO:0000256" key="1">
    <source>
        <dbReference type="ARBA" id="ARBA00009085"/>
    </source>
</evidence>
<dbReference type="PROSITE" id="PS00973">
    <property type="entry name" value="USP_2"/>
    <property type="match status" value="1"/>
</dbReference>